<comment type="function">
    <text evidence="9">Converts cobyric acid to cobinamide by the addition of aminopropanol on the F carboxylic group.</text>
</comment>
<name>A0A1M6ZRC0_9RHOB</name>
<keyword evidence="4 9" id="KW-1003">Cell membrane</keyword>
<dbReference type="EMBL" id="FRCB01000001">
    <property type="protein sequence ID" value="SHL32873.1"/>
    <property type="molecule type" value="Genomic_DNA"/>
</dbReference>
<keyword evidence="6 9" id="KW-0812">Transmembrane</keyword>
<evidence type="ECO:0000256" key="4">
    <source>
        <dbReference type="ARBA" id="ARBA00022475"/>
    </source>
</evidence>
<evidence type="ECO:0000313" key="10">
    <source>
        <dbReference type="EMBL" id="SHL32873.1"/>
    </source>
</evidence>
<dbReference type="UniPathway" id="UPA00148"/>
<evidence type="ECO:0000313" key="11">
    <source>
        <dbReference type="Proteomes" id="UP000322545"/>
    </source>
</evidence>
<keyword evidence="11" id="KW-1185">Reference proteome</keyword>
<feature type="transmembrane region" description="Helical" evidence="9">
    <location>
        <begin position="57"/>
        <end position="78"/>
    </location>
</feature>
<organism evidence="10 11">
    <name type="scientific">Roseovarius litoreus</name>
    <dbReference type="NCBI Taxonomy" id="1155722"/>
    <lineage>
        <taxon>Bacteria</taxon>
        <taxon>Pseudomonadati</taxon>
        <taxon>Pseudomonadota</taxon>
        <taxon>Alphaproteobacteria</taxon>
        <taxon>Rhodobacterales</taxon>
        <taxon>Roseobacteraceae</taxon>
        <taxon>Roseovarius</taxon>
    </lineage>
</organism>
<evidence type="ECO:0000256" key="2">
    <source>
        <dbReference type="ARBA" id="ARBA00004953"/>
    </source>
</evidence>
<feature type="transmembrane region" description="Helical" evidence="9">
    <location>
        <begin position="148"/>
        <end position="166"/>
    </location>
</feature>
<evidence type="ECO:0000256" key="5">
    <source>
        <dbReference type="ARBA" id="ARBA00022573"/>
    </source>
</evidence>
<dbReference type="GO" id="GO:0015420">
    <property type="term" value="F:ABC-type vitamin B12 transporter activity"/>
    <property type="evidence" value="ECO:0007669"/>
    <property type="project" value="UniProtKB-UniRule"/>
</dbReference>
<reference evidence="10 11" key="1">
    <citation type="submission" date="2016-11" db="EMBL/GenBank/DDBJ databases">
        <authorList>
            <person name="Varghese N."/>
            <person name="Submissions S."/>
        </authorList>
    </citation>
    <scope>NUCLEOTIDE SEQUENCE [LARGE SCALE GENOMIC DNA]</scope>
    <source>
        <strain evidence="10 11">DSM 28249</strain>
    </source>
</reference>
<feature type="transmembrane region" description="Helical" evidence="9">
    <location>
        <begin position="288"/>
        <end position="307"/>
    </location>
</feature>
<dbReference type="Pfam" id="PF03186">
    <property type="entry name" value="CobD_Cbib"/>
    <property type="match status" value="1"/>
</dbReference>
<dbReference type="Proteomes" id="UP000322545">
    <property type="component" value="Unassembled WGS sequence"/>
</dbReference>
<evidence type="ECO:0000256" key="9">
    <source>
        <dbReference type="HAMAP-Rule" id="MF_00024"/>
    </source>
</evidence>
<dbReference type="HAMAP" id="MF_00024">
    <property type="entry name" value="CobD_CbiB"/>
    <property type="match status" value="1"/>
</dbReference>
<comment type="subcellular location">
    <subcellularLocation>
        <location evidence="1 9">Cell membrane</location>
        <topology evidence="1 9">Multi-pass membrane protein</topology>
    </subcellularLocation>
</comment>
<dbReference type="GO" id="GO:0009236">
    <property type="term" value="P:cobalamin biosynthetic process"/>
    <property type="evidence" value="ECO:0007669"/>
    <property type="project" value="UniProtKB-UniRule"/>
</dbReference>
<accession>A0A1M6ZRC0</accession>
<comment type="caution">
    <text evidence="9">Lacks conserved residue(s) required for the propagation of feature annotation.</text>
</comment>
<dbReference type="InterPro" id="IPR004485">
    <property type="entry name" value="Cobalamin_biosynth_CobD/CbiB"/>
</dbReference>
<comment type="pathway">
    <text evidence="2 9">Cofactor biosynthesis; adenosylcobalamin biosynthesis.</text>
</comment>
<dbReference type="AlphaFoldDB" id="A0A1M6ZRC0"/>
<keyword evidence="5 9" id="KW-0169">Cobalamin biosynthesis</keyword>
<dbReference type="PANTHER" id="PTHR34308">
    <property type="entry name" value="COBALAMIN BIOSYNTHESIS PROTEIN CBIB"/>
    <property type="match status" value="1"/>
</dbReference>
<keyword evidence="7 9" id="KW-1133">Transmembrane helix</keyword>
<evidence type="ECO:0000256" key="8">
    <source>
        <dbReference type="ARBA" id="ARBA00023136"/>
    </source>
</evidence>
<dbReference type="RefSeq" id="WP_149777767.1">
    <property type="nucleotide sequence ID" value="NZ_FRCB01000001.1"/>
</dbReference>
<dbReference type="NCBIfam" id="TIGR00380">
    <property type="entry name" value="cobal_cbiB"/>
    <property type="match status" value="1"/>
</dbReference>
<keyword evidence="8 9" id="KW-0472">Membrane</keyword>
<dbReference type="PANTHER" id="PTHR34308:SF1">
    <property type="entry name" value="COBALAMIN BIOSYNTHESIS PROTEIN CBIB"/>
    <property type="match status" value="1"/>
</dbReference>
<evidence type="ECO:0000256" key="7">
    <source>
        <dbReference type="ARBA" id="ARBA00022989"/>
    </source>
</evidence>
<sequence length="308" mass="32569">MSTALVLAMAMVLDAAFGEPRWLWERAPHPAVLMGRAVGWLDSRWNAGPARRAKGIAAMATLAGGAIVLGWVLGLAGWPVELLVAAILLAQRSLVDHVRAVADGLRLSLGEGKRAVAMIVGRDTQDMGRADVARAAIESAAENLSDGVIAPAFWFLVAGLPGLLLYKITNTADSMIGYRTPRHEAFGWAAARLDDVLNVIPARLTTVLIAVTHGGLSGARADWSGITADARKHRSPNAGWPEAAMARALNVALSGPRSYDGRLQHFDYVHRFGEKEIGAPSIEAACAALWRTWAAALALVVVIGVIAG</sequence>
<evidence type="ECO:0000256" key="1">
    <source>
        <dbReference type="ARBA" id="ARBA00004651"/>
    </source>
</evidence>
<dbReference type="GO" id="GO:0048472">
    <property type="term" value="F:threonine-phosphate decarboxylase activity"/>
    <property type="evidence" value="ECO:0007669"/>
    <property type="project" value="InterPro"/>
</dbReference>
<protein>
    <recommendedName>
        <fullName evidence="9">Cobalamin biosynthesis protein CobD</fullName>
    </recommendedName>
</protein>
<comment type="similarity">
    <text evidence="3 9">Belongs to the CobD/CbiB family.</text>
</comment>
<gene>
    <name evidence="9" type="primary">cobD</name>
    <name evidence="10" type="ORF">SAMN05443432_101154</name>
</gene>
<evidence type="ECO:0000256" key="6">
    <source>
        <dbReference type="ARBA" id="ARBA00022692"/>
    </source>
</evidence>
<evidence type="ECO:0000256" key="3">
    <source>
        <dbReference type="ARBA" id="ARBA00006263"/>
    </source>
</evidence>
<dbReference type="GO" id="GO:0005886">
    <property type="term" value="C:plasma membrane"/>
    <property type="evidence" value="ECO:0007669"/>
    <property type="project" value="UniProtKB-SubCell"/>
</dbReference>
<proteinExistence type="inferred from homology"/>